<dbReference type="GO" id="GO:0005684">
    <property type="term" value="C:U2-type spliceosomal complex"/>
    <property type="evidence" value="ECO:0007669"/>
    <property type="project" value="TreeGrafter"/>
</dbReference>
<dbReference type="EMBL" id="LK028588">
    <property type="protein sequence ID" value="CDS23040.1"/>
    <property type="molecule type" value="Genomic_DNA"/>
</dbReference>
<sequence>MGPAGVEANASHHFPPPPHVLRGCSGRITVGERKGTNKYYPPDFDPAKHRNLNAYHGVHALRERGRKADKGIIIIRFEMPYNAWCLSCKKPIGMGVRYNAEKKKVGMYHSTPIFQFSMNCAMCAGRIVMQTDPQNFDYVCIEGIRRKIQTWDPEENEQIAVPDYKERQKLSLDAMYQVEHGVKDKEKAALSNPVLSELETDRESFKDDFALNYLARKQFREAKKLQNDANARDEALKSRLSLMGTQITILRETDEDRTKAKLMRLHHTGHSDRIAESQMPLIKIGKPFRLKRKQENSCEPPLTQQRIEPHWLAKRASALAVSVNQACSSSTSREPLSRALQKNIRKNATKTDETPSKEITDNGQTSSSLVPYNDSE</sequence>
<dbReference type="GO" id="GO:0000398">
    <property type="term" value="P:mRNA splicing, via spliceosome"/>
    <property type="evidence" value="ECO:0007669"/>
    <property type="project" value="InterPro"/>
</dbReference>
<proteinExistence type="inferred from homology"/>
<comment type="similarity">
    <text evidence="1">Belongs to the CWC16 family.</text>
</comment>
<reference evidence="3" key="2">
    <citation type="submission" date="2014-06" db="EMBL/GenBank/DDBJ databases">
        <authorList>
            <person name="Aslett M."/>
        </authorList>
    </citation>
    <scope>NUCLEOTIDE SEQUENCE</scope>
</reference>
<gene>
    <name evidence="3" type="ORF">EgrG_000704800</name>
</gene>
<reference evidence="5" key="3">
    <citation type="submission" date="2020-10" db="UniProtKB">
        <authorList>
            <consortium name="WormBaseParasite"/>
        </authorList>
    </citation>
    <scope>IDENTIFICATION</scope>
</reference>
<name>A0A068WSB6_ECHGR</name>
<evidence type="ECO:0000313" key="3">
    <source>
        <dbReference type="EMBL" id="CDS23040.1"/>
    </source>
</evidence>
<evidence type="ECO:0000313" key="4">
    <source>
        <dbReference type="Proteomes" id="UP000492820"/>
    </source>
</evidence>
<dbReference type="AlphaFoldDB" id="A0A068WSB6"/>
<feature type="compositionally biased region" description="Basic and acidic residues" evidence="2">
    <location>
        <begin position="349"/>
        <end position="360"/>
    </location>
</feature>
<feature type="compositionally biased region" description="Polar residues" evidence="2">
    <location>
        <begin position="361"/>
        <end position="370"/>
    </location>
</feature>
<dbReference type="OrthoDB" id="360327at2759"/>
<dbReference type="Proteomes" id="UP000492820">
    <property type="component" value="Unassembled WGS sequence"/>
</dbReference>
<dbReference type="InterPro" id="IPR007590">
    <property type="entry name" value="Saf4/Yju2"/>
</dbReference>
<accession>A0A068WSB6</accession>
<dbReference type="PANTHER" id="PTHR12111:SF2">
    <property type="entry name" value="SPLICING FACTOR YJU2B-RELATED"/>
    <property type="match status" value="1"/>
</dbReference>
<evidence type="ECO:0000313" key="5">
    <source>
        <dbReference type="WBParaSite" id="EgrG_000704800"/>
    </source>
</evidence>
<feature type="region of interest" description="Disordered" evidence="2">
    <location>
        <begin position="327"/>
        <end position="376"/>
    </location>
</feature>
<dbReference type="GO" id="GO:0071014">
    <property type="term" value="C:post-mRNA release spliceosomal complex"/>
    <property type="evidence" value="ECO:0007669"/>
    <property type="project" value="TreeGrafter"/>
</dbReference>
<evidence type="ECO:0000256" key="2">
    <source>
        <dbReference type="SAM" id="MobiDB-lite"/>
    </source>
</evidence>
<evidence type="ECO:0000256" key="1">
    <source>
        <dbReference type="ARBA" id="ARBA00005595"/>
    </source>
</evidence>
<dbReference type="WBParaSite" id="EgrG_000704800">
    <property type="protein sequence ID" value="EgrG_000704800"/>
    <property type="gene ID" value="EgrG_000704800"/>
</dbReference>
<protein>
    <submittedName>
        <fullName evidence="3 5">Coiled coil domain containing protein 130</fullName>
    </submittedName>
</protein>
<reference evidence="3 4" key="1">
    <citation type="journal article" date="2013" name="Nature">
        <title>The genomes of four tapeworm species reveal adaptations to parasitism.</title>
        <authorList>
            <person name="Tsai I.J."/>
            <person name="Zarowiecki M."/>
            <person name="Holroyd N."/>
            <person name="Garciarrubio A."/>
            <person name="Sanchez-Flores A."/>
            <person name="Brooks K.L."/>
            <person name="Tracey A."/>
            <person name="Bobes R.J."/>
            <person name="Fragoso G."/>
            <person name="Sciutto E."/>
            <person name="Aslett M."/>
            <person name="Beasley H."/>
            <person name="Bennett H.M."/>
            <person name="Cai J."/>
            <person name="Camicia F."/>
            <person name="Clark R."/>
            <person name="Cucher M."/>
            <person name="De Silva N."/>
            <person name="Day T.A."/>
            <person name="Deplazes P."/>
            <person name="Estrada K."/>
            <person name="Fernandez C."/>
            <person name="Holland P.W."/>
            <person name="Hou J."/>
            <person name="Hu S."/>
            <person name="Huckvale T."/>
            <person name="Hung S.S."/>
            <person name="Kamenetzky L."/>
            <person name="Keane J.A."/>
            <person name="Kiss F."/>
            <person name="Koziol U."/>
            <person name="Lambert O."/>
            <person name="Liu K."/>
            <person name="Luo X."/>
            <person name="Luo Y."/>
            <person name="Macchiaroli N."/>
            <person name="Nichol S."/>
            <person name="Paps J."/>
            <person name="Parkinson J."/>
            <person name="Pouchkina-Stantcheva N."/>
            <person name="Riddiford N."/>
            <person name="Rosenzvit M."/>
            <person name="Salinas G."/>
            <person name="Wasmuth J.D."/>
            <person name="Zamanian M."/>
            <person name="Zheng Y."/>
            <person name="Cai X."/>
            <person name="Soberon X."/>
            <person name="Olson P.D."/>
            <person name="Laclette J.P."/>
            <person name="Brehm K."/>
            <person name="Berriman M."/>
            <person name="Garciarrubio A."/>
            <person name="Bobes R.J."/>
            <person name="Fragoso G."/>
            <person name="Sanchez-Flores A."/>
            <person name="Estrada K."/>
            <person name="Cevallos M.A."/>
            <person name="Morett E."/>
            <person name="Gonzalez V."/>
            <person name="Portillo T."/>
            <person name="Ochoa-Leyva A."/>
            <person name="Jose M.V."/>
            <person name="Sciutto E."/>
            <person name="Landa A."/>
            <person name="Jimenez L."/>
            <person name="Valdes V."/>
            <person name="Carrero J.C."/>
            <person name="Larralde C."/>
            <person name="Morales-Montor J."/>
            <person name="Limon-Lason J."/>
            <person name="Soberon X."/>
            <person name="Laclette J.P."/>
        </authorList>
    </citation>
    <scope>NUCLEOTIDE SEQUENCE [LARGE SCALE GENOMIC DNA]</scope>
</reference>
<dbReference type="PANTHER" id="PTHR12111">
    <property type="entry name" value="SPLICING FACTOR YJU2"/>
    <property type="match status" value="1"/>
</dbReference>
<dbReference type="Pfam" id="PF04502">
    <property type="entry name" value="Saf4_Yju2"/>
    <property type="match status" value="1"/>
</dbReference>
<organism evidence="3">
    <name type="scientific">Echinococcus granulosus</name>
    <name type="common">Hydatid tapeworm</name>
    <dbReference type="NCBI Taxonomy" id="6210"/>
    <lineage>
        <taxon>Eukaryota</taxon>
        <taxon>Metazoa</taxon>
        <taxon>Spiralia</taxon>
        <taxon>Lophotrochozoa</taxon>
        <taxon>Platyhelminthes</taxon>
        <taxon>Cestoda</taxon>
        <taxon>Eucestoda</taxon>
        <taxon>Cyclophyllidea</taxon>
        <taxon>Taeniidae</taxon>
        <taxon>Echinococcus</taxon>
        <taxon>Echinococcus granulosus group</taxon>
    </lineage>
</organism>